<organism evidence="4 5">
    <name type="scientific">Steinernema hermaphroditum</name>
    <dbReference type="NCBI Taxonomy" id="289476"/>
    <lineage>
        <taxon>Eukaryota</taxon>
        <taxon>Metazoa</taxon>
        <taxon>Ecdysozoa</taxon>
        <taxon>Nematoda</taxon>
        <taxon>Chromadorea</taxon>
        <taxon>Rhabditida</taxon>
        <taxon>Tylenchina</taxon>
        <taxon>Panagrolaimomorpha</taxon>
        <taxon>Strongyloidoidea</taxon>
        <taxon>Steinernematidae</taxon>
        <taxon>Steinernema</taxon>
    </lineage>
</organism>
<dbReference type="InterPro" id="IPR009072">
    <property type="entry name" value="Histone-fold"/>
</dbReference>
<dbReference type="Proteomes" id="UP001175271">
    <property type="component" value="Unassembled WGS sequence"/>
</dbReference>
<keyword evidence="5" id="KW-1185">Reference proteome</keyword>
<evidence type="ECO:0000313" key="5">
    <source>
        <dbReference type="Proteomes" id="UP001175271"/>
    </source>
</evidence>
<name>A0AA39HK62_9BILA</name>
<dbReference type="InterPro" id="IPR007125">
    <property type="entry name" value="H2A/H2B/H3"/>
</dbReference>
<dbReference type="Pfam" id="PF00125">
    <property type="entry name" value="Histone"/>
    <property type="match status" value="1"/>
</dbReference>
<dbReference type="GO" id="GO:0003677">
    <property type="term" value="F:DNA binding"/>
    <property type="evidence" value="ECO:0007669"/>
    <property type="project" value="InterPro"/>
</dbReference>
<dbReference type="GO" id="GO:0046982">
    <property type="term" value="F:protein heterodimerization activity"/>
    <property type="evidence" value="ECO:0007669"/>
    <property type="project" value="InterPro"/>
</dbReference>
<gene>
    <name evidence="4" type="ORF">QR680_019164</name>
</gene>
<feature type="compositionally biased region" description="Basic and acidic residues" evidence="2">
    <location>
        <begin position="1"/>
        <end position="28"/>
    </location>
</feature>
<dbReference type="InterPro" id="IPR000558">
    <property type="entry name" value="Histone_H2B"/>
</dbReference>
<protein>
    <recommendedName>
        <fullName evidence="3">Core Histone H2A/H2B/H3 domain-containing protein</fullName>
    </recommendedName>
</protein>
<evidence type="ECO:0000256" key="1">
    <source>
        <dbReference type="ARBA" id="ARBA00006846"/>
    </source>
</evidence>
<dbReference type="PANTHER" id="PTHR23428">
    <property type="entry name" value="HISTONE H2B"/>
    <property type="match status" value="1"/>
</dbReference>
<dbReference type="SUPFAM" id="SSF47113">
    <property type="entry name" value="Histone-fold"/>
    <property type="match status" value="1"/>
</dbReference>
<feature type="compositionally biased region" description="Basic residues" evidence="2">
    <location>
        <begin position="29"/>
        <end position="40"/>
    </location>
</feature>
<feature type="domain" description="Core Histone H2A/H2B/H3" evidence="3">
    <location>
        <begin position="24"/>
        <end position="106"/>
    </location>
</feature>
<dbReference type="GO" id="GO:0030527">
    <property type="term" value="F:structural constituent of chromatin"/>
    <property type="evidence" value="ECO:0007669"/>
    <property type="project" value="InterPro"/>
</dbReference>
<dbReference type="GO" id="GO:0005634">
    <property type="term" value="C:nucleus"/>
    <property type="evidence" value="ECO:0007669"/>
    <property type="project" value="UniProtKB-ARBA"/>
</dbReference>
<comment type="similarity">
    <text evidence="1">Belongs to the histone H2B family.</text>
</comment>
<evidence type="ECO:0000259" key="3">
    <source>
        <dbReference type="Pfam" id="PF00125"/>
    </source>
</evidence>
<evidence type="ECO:0000313" key="4">
    <source>
        <dbReference type="EMBL" id="KAK0407377.1"/>
    </source>
</evidence>
<reference evidence="4" key="1">
    <citation type="submission" date="2023-06" db="EMBL/GenBank/DDBJ databases">
        <title>Genomic analysis of the entomopathogenic nematode Steinernema hermaphroditum.</title>
        <authorList>
            <person name="Schwarz E.M."/>
            <person name="Heppert J.K."/>
            <person name="Baniya A."/>
            <person name="Schwartz H.T."/>
            <person name="Tan C.-H."/>
            <person name="Antoshechkin I."/>
            <person name="Sternberg P.W."/>
            <person name="Goodrich-Blair H."/>
            <person name="Dillman A.R."/>
        </authorList>
    </citation>
    <scope>NUCLEOTIDE SEQUENCE</scope>
    <source>
        <strain evidence="4">PS9179</strain>
        <tissue evidence="4">Whole animal</tissue>
    </source>
</reference>
<comment type="caution">
    <text evidence="4">The sequence shown here is derived from an EMBL/GenBank/DDBJ whole genome shotgun (WGS) entry which is preliminary data.</text>
</comment>
<dbReference type="SMART" id="SM00427">
    <property type="entry name" value="H2B"/>
    <property type="match status" value="1"/>
</dbReference>
<dbReference type="Gene3D" id="1.10.20.10">
    <property type="entry name" value="Histone, subunit A"/>
    <property type="match status" value="1"/>
</dbReference>
<proteinExistence type="inferred from homology"/>
<dbReference type="PRINTS" id="PR00621">
    <property type="entry name" value="HISTONEH2B"/>
</dbReference>
<dbReference type="GO" id="GO:0000786">
    <property type="term" value="C:nucleosome"/>
    <property type="evidence" value="ECO:0007669"/>
    <property type="project" value="InterPro"/>
</dbReference>
<dbReference type="FunFam" id="1.10.20.10:FF:000043">
    <property type="entry name" value="Histone H2B"/>
    <property type="match status" value="1"/>
</dbReference>
<dbReference type="EMBL" id="JAUCMV010000004">
    <property type="protein sequence ID" value="KAK0407377.1"/>
    <property type="molecule type" value="Genomic_DNA"/>
</dbReference>
<dbReference type="CDD" id="cd22910">
    <property type="entry name" value="HFD_H2B"/>
    <property type="match status" value="1"/>
</dbReference>
<sequence>MARTKKTVEPKAERGADTKSAKKSEKKADGKKRKTKHSTVKSHGIYIHRVLKQVHPNLRISNTAMSIIGSLVDDMFERFAREASVLAKYARRQTIASREVQSAARLVLPGELAKHAVSEGQKAMMEPIPPVPEEVPDDFLDGWVLGMPVVPVVPAAPWMPVVAAEPVARGRSPGKLLCDRSMEHVPLPFYEHLVQLLPDEKDQLSQFPSTLGRVARAFHEKCIDINVYITDQFHLFVNFERYPWTDFDSFMKMPKTIFRFRIATFCARPINNVVEISPEQAKELMNLSLKACDRQIYIFDGHFPVVELQARIANFETFRPLFLLYHKLYFSVWRRDQEIFSFISEFMRSTTAVEIRGKGRHGWPPGCVMSALHFLRSPNARVLWHLEAFEMPPTTSSRIIEAWKGLEKSDVPSGAAFDLVIGNPRELFRQHGFRSISRRFIRDSYGWLESRLQQLEREGADYSRATHYSRGGLGTLQHPKFEEHRLVVCLHPDSKTKCKNRPWWLYVLFFV</sequence>
<accession>A0AA39HK62</accession>
<evidence type="ECO:0000256" key="2">
    <source>
        <dbReference type="SAM" id="MobiDB-lite"/>
    </source>
</evidence>
<dbReference type="AlphaFoldDB" id="A0AA39HK62"/>
<feature type="region of interest" description="Disordered" evidence="2">
    <location>
        <begin position="1"/>
        <end position="41"/>
    </location>
</feature>